<dbReference type="SUPFAM" id="SSF47413">
    <property type="entry name" value="lambda repressor-like DNA-binding domains"/>
    <property type="match status" value="1"/>
</dbReference>
<dbReference type="InterPro" id="IPR001387">
    <property type="entry name" value="Cro/C1-type_HTH"/>
</dbReference>
<dbReference type="SMART" id="SM00530">
    <property type="entry name" value="HTH_XRE"/>
    <property type="match status" value="1"/>
</dbReference>
<accession>A0A2T0WLQ1</accession>
<organism evidence="2 3">
    <name type="scientific">Mongoliibacter ruber</name>
    <dbReference type="NCBI Taxonomy" id="1750599"/>
    <lineage>
        <taxon>Bacteria</taxon>
        <taxon>Pseudomonadati</taxon>
        <taxon>Bacteroidota</taxon>
        <taxon>Cytophagia</taxon>
        <taxon>Cytophagales</taxon>
        <taxon>Cyclobacteriaceae</taxon>
        <taxon>Mongoliibacter</taxon>
    </lineage>
</organism>
<dbReference type="CDD" id="cd00093">
    <property type="entry name" value="HTH_XRE"/>
    <property type="match status" value="1"/>
</dbReference>
<protein>
    <submittedName>
        <fullName evidence="2">Helix-turn-helix protein</fullName>
    </submittedName>
</protein>
<evidence type="ECO:0000313" key="3">
    <source>
        <dbReference type="Proteomes" id="UP000238157"/>
    </source>
</evidence>
<evidence type="ECO:0000259" key="1">
    <source>
        <dbReference type="PROSITE" id="PS50943"/>
    </source>
</evidence>
<dbReference type="GO" id="GO:0003677">
    <property type="term" value="F:DNA binding"/>
    <property type="evidence" value="ECO:0007669"/>
    <property type="project" value="InterPro"/>
</dbReference>
<sequence length="108" mass="12198">MPISFILIKVYNRDELGKKVGTSGAVIGRYERGEITPSVEIAKKMADDLEVSLDFLIGATDLQLDKKMFYRLELLDKVSSDEKSRILHVMDSLLRDAQSMVTHKKLAI</sequence>
<dbReference type="Proteomes" id="UP000238157">
    <property type="component" value="Unassembled WGS sequence"/>
</dbReference>
<evidence type="ECO:0000313" key="2">
    <source>
        <dbReference type="EMBL" id="PRY87633.1"/>
    </source>
</evidence>
<gene>
    <name evidence="2" type="ORF">CLW00_106260</name>
</gene>
<dbReference type="InterPro" id="IPR010982">
    <property type="entry name" value="Lambda_DNA-bd_dom_sf"/>
</dbReference>
<dbReference type="EMBL" id="PVTR01000006">
    <property type="protein sequence ID" value="PRY87633.1"/>
    <property type="molecule type" value="Genomic_DNA"/>
</dbReference>
<dbReference type="Pfam" id="PF01381">
    <property type="entry name" value="HTH_3"/>
    <property type="match status" value="1"/>
</dbReference>
<dbReference type="AlphaFoldDB" id="A0A2T0WLQ1"/>
<dbReference type="Gene3D" id="1.10.260.40">
    <property type="entry name" value="lambda repressor-like DNA-binding domains"/>
    <property type="match status" value="1"/>
</dbReference>
<keyword evidence="3" id="KW-1185">Reference proteome</keyword>
<proteinExistence type="predicted"/>
<comment type="caution">
    <text evidence="2">The sequence shown here is derived from an EMBL/GenBank/DDBJ whole genome shotgun (WGS) entry which is preliminary data.</text>
</comment>
<dbReference type="RefSeq" id="WP_245917259.1">
    <property type="nucleotide sequence ID" value="NZ_PVTR01000006.1"/>
</dbReference>
<name>A0A2T0WLQ1_9BACT</name>
<feature type="domain" description="HTH cro/C1-type" evidence="1">
    <location>
        <begin position="15"/>
        <end position="56"/>
    </location>
</feature>
<dbReference type="PROSITE" id="PS50943">
    <property type="entry name" value="HTH_CROC1"/>
    <property type="match status" value="1"/>
</dbReference>
<reference evidence="2 3" key="1">
    <citation type="submission" date="2018-03" db="EMBL/GenBank/DDBJ databases">
        <title>Genomic Encyclopedia of Archaeal and Bacterial Type Strains, Phase II (KMG-II): from individual species to whole genera.</title>
        <authorList>
            <person name="Goeker M."/>
        </authorList>
    </citation>
    <scope>NUCLEOTIDE SEQUENCE [LARGE SCALE GENOMIC DNA]</scope>
    <source>
        <strain evidence="2 3">DSM 27929</strain>
    </source>
</reference>